<organism evidence="1 2">
    <name type="scientific">Leucogyrophana mollusca</name>
    <dbReference type="NCBI Taxonomy" id="85980"/>
    <lineage>
        <taxon>Eukaryota</taxon>
        <taxon>Fungi</taxon>
        <taxon>Dikarya</taxon>
        <taxon>Basidiomycota</taxon>
        <taxon>Agaricomycotina</taxon>
        <taxon>Agaricomycetes</taxon>
        <taxon>Agaricomycetidae</taxon>
        <taxon>Boletales</taxon>
        <taxon>Boletales incertae sedis</taxon>
        <taxon>Leucogyrophana</taxon>
    </lineage>
</organism>
<accession>A0ACB8B9E3</accession>
<evidence type="ECO:0000313" key="2">
    <source>
        <dbReference type="Proteomes" id="UP000790709"/>
    </source>
</evidence>
<evidence type="ECO:0000313" key="1">
    <source>
        <dbReference type="EMBL" id="KAH7921392.1"/>
    </source>
</evidence>
<reference evidence="1" key="1">
    <citation type="journal article" date="2021" name="New Phytol.">
        <title>Evolutionary innovations through gain and loss of genes in the ectomycorrhizal Boletales.</title>
        <authorList>
            <person name="Wu G."/>
            <person name="Miyauchi S."/>
            <person name="Morin E."/>
            <person name="Kuo A."/>
            <person name="Drula E."/>
            <person name="Varga T."/>
            <person name="Kohler A."/>
            <person name="Feng B."/>
            <person name="Cao Y."/>
            <person name="Lipzen A."/>
            <person name="Daum C."/>
            <person name="Hundley H."/>
            <person name="Pangilinan J."/>
            <person name="Johnson J."/>
            <person name="Barry K."/>
            <person name="LaButti K."/>
            <person name="Ng V."/>
            <person name="Ahrendt S."/>
            <person name="Min B."/>
            <person name="Choi I.G."/>
            <person name="Park H."/>
            <person name="Plett J.M."/>
            <person name="Magnuson J."/>
            <person name="Spatafora J.W."/>
            <person name="Nagy L.G."/>
            <person name="Henrissat B."/>
            <person name="Grigoriev I.V."/>
            <person name="Yang Z.L."/>
            <person name="Xu J."/>
            <person name="Martin F.M."/>
        </authorList>
    </citation>
    <scope>NUCLEOTIDE SEQUENCE</scope>
    <source>
        <strain evidence="1">KUC20120723A-06</strain>
    </source>
</reference>
<proteinExistence type="predicted"/>
<comment type="caution">
    <text evidence="1">The sequence shown here is derived from an EMBL/GenBank/DDBJ whole genome shotgun (WGS) entry which is preliminary data.</text>
</comment>
<keyword evidence="2" id="KW-1185">Reference proteome</keyword>
<dbReference type="Proteomes" id="UP000790709">
    <property type="component" value="Unassembled WGS sequence"/>
</dbReference>
<dbReference type="EMBL" id="MU266528">
    <property type="protein sequence ID" value="KAH7921392.1"/>
    <property type="molecule type" value="Genomic_DNA"/>
</dbReference>
<protein>
    <submittedName>
        <fullName evidence="1">Uncharacterized protein</fullName>
    </submittedName>
</protein>
<gene>
    <name evidence="1" type="ORF">BV22DRAFT_734541</name>
</gene>
<name>A0ACB8B9E3_9AGAM</name>
<sequence>MYFASPTPPLSSSSSSHSHSLYPALCQSSLVYPTVSYPFTLLLGSLFIPGSLVVGPTCRFFPVRLHAFPNFLFKLLISFILAVPANIHDTLHRPFLYSHFS</sequence>